<dbReference type="GO" id="GO:0071972">
    <property type="term" value="F:peptidoglycan L,D-transpeptidase activity"/>
    <property type="evidence" value="ECO:0007669"/>
    <property type="project" value="TreeGrafter"/>
</dbReference>
<name>A0A9D8KGH1_9DELT</name>
<dbReference type="PROSITE" id="PS51257">
    <property type="entry name" value="PROKAR_LIPOPROTEIN"/>
    <property type="match status" value="1"/>
</dbReference>
<dbReference type="Proteomes" id="UP000809273">
    <property type="component" value="Unassembled WGS sequence"/>
</dbReference>
<organism evidence="3 4">
    <name type="scientific">Candidatus Zymogenus saltonus</name>
    <dbReference type="NCBI Taxonomy" id="2844893"/>
    <lineage>
        <taxon>Bacteria</taxon>
        <taxon>Deltaproteobacteria</taxon>
        <taxon>Candidatus Zymogenia</taxon>
        <taxon>Candidatus Zymogeniales</taxon>
        <taxon>Candidatus Zymogenaceae</taxon>
        <taxon>Candidatus Zymogenus</taxon>
    </lineage>
</organism>
<dbReference type="PANTHER" id="PTHR30627:SF2">
    <property type="entry name" value="PEPTIDOGLYCAN D,D-TRANSPEPTIDASE MRDA"/>
    <property type="match status" value="1"/>
</dbReference>
<comment type="caution">
    <text evidence="3">The sequence shown here is derived from an EMBL/GenBank/DDBJ whole genome shotgun (WGS) entry which is preliminary data.</text>
</comment>
<evidence type="ECO:0000259" key="2">
    <source>
        <dbReference type="Pfam" id="PF00905"/>
    </source>
</evidence>
<dbReference type="Gene3D" id="3.40.710.10">
    <property type="entry name" value="DD-peptidase/beta-lactamase superfamily"/>
    <property type="match status" value="1"/>
</dbReference>
<dbReference type="GO" id="GO:0008658">
    <property type="term" value="F:penicillin binding"/>
    <property type="evidence" value="ECO:0007669"/>
    <property type="project" value="InterPro"/>
</dbReference>
<dbReference type="EMBL" id="JAFGIX010000054">
    <property type="protein sequence ID" value="MBN1573733.1"/>
    <property type="molecule type" value="Genomic_DNA"/>
</dbReference>
<accession>A0A9D8KGH1</accession>
<evidence type="ECO:0000313" key="4">
    <source>
        <dbReference type="Proteomes" id="UP000809273"/>
    </source>
</evidence>
<reference evidence="3" key="2">
    <citation type="submission" date="2021-01" db="EMBL/GenBank/DDBJ databases">
        <authorList>
            <person name="Hahn C.R."/>
            <person name="Youssef N.H."/>
            <person name="Elshahed M."/>
        </authorList>
    </citation>
    <scope>NUCLEOTIDE SEQUENCE</scope>
    <source>
        <strain evidence="3">Zod_Metabat.24</strain>
    </source>
</reference>
<sequence>MKIRNGGGGGHRALLPLFLILIIFFAFGCGRGARREIEMDRALHRAAEKGLGRVKGAVIVTDPKTGRVRAVVERDASILKPYPPGSLVKLVTVWAGLERGLITPETLYECKGTVNLSGRELNCWYHKGHGELNLVKAICYSCNIYFYNVADRIGAEHTYKGLKELGFGEVTGIDLTVSDRFNGVESGGILLPPDPAFSHEYAIGDTDLICATPLQVITYLSALTNGGKVLLPWLANTEAELSSFTPKMIRHLGVSRSEAVIKEGMFEAVRFGTAMNVGRGIIDHGVEIIGKTGTGGFLGTETATHGWFLGFAPKERPEIGVLVFVYKGTGGEDAAPVAREVFRAYFGIEAEESGD</sequence>
<dbReference type="SUPFAM" id="SSF56601">
    <property type="entry name" value="beta-lactamase/transpeptidase-like"/>
    <property type="match status" value="1"/>
</dbReference>
<gene>
    <name evidence="3" type="ORF">JW984_11110</name>
</gene>
<dbReference type="AlphaFoldDB" id="A0A9D8KGH1"/>
<feature type="transmembrane region" description="Helical" evidence="1">
    <location>
        <begin position="13"/>
        <end position="33"/>
    </location>
</feature>
<dbReference type="Pfam" id="PF00905">
    <property type="entry name" value="Transpeptidase"/>
    <property type="match status" value="1"/>
</dbReference>
<keyword evidence="1" id="KW-0472">Membrane</keyword>
<keyword evidence="1" id="KW-0812">Transmembrane</keyword>
<reference evidence="3" key="1">
    <citation type="journal article" date="2021" name="Environ. Microbiol.">
        <title>Genomic characterization of three novel Desulfobacterota classes expand the metabolic and phylogenetic diversity of the phylum.</title>
        <authorList>
            <person name="Murphy C.L."/>
            <person name="Biggerstaff J."/>
            <person name="Eichhorn A."/>
            <person name="Ewing E."/>
            <person name="Shahan R."/>
            <person name="Soriano D."/>
            <person name="Stewart S."/>
            <person name="VanMol K."/>
            <person name="Walker R."/>
            <person name="Walters P."/>
            <person name="Elshahed M.S."/>
            <person name="Youssef N.H."/>
        </authorList>
    </citation>
    <scope>NUCLEOTIDE SEQUENCE</scope>
    <source>
        <strain evidence="3">Zod_Metabat.24</strain>
    </source>
</reference>
<dbReference type="PANTHER" id="PTHR30627">
    <property type="entry name" value="PEPTIDOGLYCAN D,D-TRANSPEPTIDASE"/>
    <property type="match status" value="1"/>
</dbReference>
<evidence type="ECO:0000313" key="3">
    <source>
        <dbReference type="EMBL" id="MBN1573733.1"/>
    </source>
</evidence>
<proteinExistence type="predicted"/>
<protein>
    <recommendedName>
        <fullName evidence="2">Penicillin-binding protein transpeptidase domain-containing protein</fullName>
    </recommendedName>
</protein>
<dbReference type="InterPro" id="IPR012338">
    <property type="entry name" value="Beta-lactam/transpept-like"/>
</dbReference>
<evidence type="ECO:0000256" key="1">
    <source>
        <dbReference type="SAM" id="Phobius"/>
    </source>
</evidence>
<dbReference type="GO" id="GO:0071555">
    <property type="term" value="P:cell wall organization"/>
    <property type="evidence" value="ECO:0007669"/>
    <property type="project" value="TreeGrafter"/>
</dbReference>
<keyword evidence="1" id="KW-1133">Transmembrane helix</keyword>
<dbReference type="InterPro" id="IPR001460">
    <property type="entry name" value="PCN-bd_Tpept"/>
</dbReference>
<dbReference type="GO" id="GO:0005886">
    <property type="term" value="C:plasma membrane"/>
    <property type="evidence" value="ECO:0007669"/>
    <property type="project" value="TreeGrafter"/>
</dbReference>
<feature type="domain" description="Penicillin-binding protein transpeptidase" evidence="2">
    <location>
        <begin position="56"/>
        <end position="342"/>
    </location>
</feature>
<dbReference type="InterPro" id="IPR050515">
    <property type="entry name" value="Beta-lactam/transpept"/>
</dbReference>